<comment type="subcellular location">
    <subcellularLocation>
        <location evidence="1">Membrane</location>
    </subcellularLocation>
</comment>
<dbReference type="SUPFAM" id="SSF161045">
    <property type="entry name" value="Cytochrome b559 subunits"/>
    <property type="match status" value="1"/>
</dbReference>
<keyword evidence="7" id="KW-0479">Metal-binding</keyword>
<keyword evidence="13" id="KW-0604">Photosystem II</keyword>
<evidence type="ECO:0000256" key="9">
    <source>
        <dbReference type="ARBA" id="ARBA00022989"/>
    </source>
</evidence>
<dbReference type="GO" id="GO:0009767">
    <property type="term" value="P:photosynthetic electron transport chain"/>
    <property type="evidence" value="ECO:0007669"/>
    <property type="project" value="InterPro"/>
</dbReference>
<dbReference type="PANTHER" id="PTHR33391">
    <property type="entry name" value="CYTOCHROME B559 SUBUNIT BETA-RELATED"/>
    <property type="match status" value="1"/>
</dbReference>
<keyword evidence="18" id="KW-1185">Reference proteome</keyword>
<evidence type="ECO:0000256" key="12">
    <source>
        <dbReference type="ARBA" id="ARBA00023136"/>
    </source>
</evidence>
<dbReference type="Proteomes" id="UP000323506">
    <property type="component" value="Chromosome A07"/>
</dbReference>
<proteinExistence type="predicted"/>
<evidence type="ECO:0000256" key="8">
    <source>
        <dbReference type="ARBA" id="ARBA00022982"/>
    </source>
</evidence>
<accession>A0A5D2FUY8</accession>
<keyword evidence="2" id="KW-0813">Transport</keyword>
<evidence type="ECO:0000256" key="7">
    <source>
        <dbReference type="ARBA" id="ARBA00022723"/>
    </source>
</evidence>
<evidence type="ECO:0000256" key="4">
    <source>
        <dbReference type="ARBA" id="ARBA00022617"/>
    </source>
</evidence>
<evidence type="ECO:0000259" key="16">
    <source>
        <dbReference type="Pfam" id="PF00284"/>
    </source>
</evidence>
<dbReference type="InterPro" id="IPR006217">
    <property type="entry name" value="PSII_cyt_b559_asu"/>
</dbReference>
<keyword evidence="9 14" id="KW-1133">Transmembrane helix</keyword>
<dbReference type="PANTHER" id="PTHR33391:SF13">
    <property type="entry name" value="CYTOCHROME B559 SUBUNIT ALPHA"/>
    <property type="match status" value="1"/>
</dbReference>
<keyword evidence="4" id="KW-0349">Heme</keyword>
<organism evidence="17 18">
    <name type="scientific">Gossypium darwinii</name>
    <name type="common">Darwin's cotton</name>
    <name type="synonym">Gossypium barbadense var. darwinii</name>
    <dbReference type="NCBI Taxonomy" id="34276"/>
    <lineage>
        <taxon>Eukaryota</taxon>
        <taxon>Viridiplantae</taxon>
        <taxon>Streptophyta</taxon>
        <taxon>Embryophyta</taxon>
        <taxon>Tracheophyta</taxon>
        <taxon>Spermatophyta</taxon>
        <taxon>Magnoliopsida</taxon>
        <taxon>eudicotyledons</taxon>
        <taxon>Gunneridae</taxon>
        <taxon>Pentapetalae</taxon>
        <taxon>rosids</taxon>
        <taxon>malvids</taxon>
        <taxon>Malvales</taxon>
        <taxon>Malvaceae</taxon>
        <taxon>Malvoideae</taxon>
        <taxon>Gossypium</taxon>
    </lineage>
</organism>
<feature type="domain" description="Photosystem II cytochrome b559 N-terminal" evidence="15">
    <location>
        <begin position="126"/>
        <end position="154"/>
    </location>
</feature>
<evidence type="ECO:0000256" key="14">
    <source>
        <dbReference type="SAM" id="Phobius"/>
    </source>
</evidence>
<evidence type="ECO:0000313" key="17">
    <source>
        <dbReference type="EMBL" id="TYH09611.1"/>
    </source>
</evidence>
<dbReference type="GO" id="GO:0046872">
    <property type="term" value="F:metal ion binding"/>
    <property type="evidence" value="ECO:0007669"/>
    <property type="project" value="UniProtKB-KW"/>
</dbReference>
<evidence type="ECO:0000259" key="15">
    <source>
        <dbReference type="Pfam" id="PF00283"/>
    </source>
</evidence>
<evidence type="ECO:0000256" key="5">
    <source>
        <dbReference type="ARBA" id="ARBA00022640"/>
    </source>
</evidence>
<evidence type="ECO:0000256" key="6">
    <source>
        <dbReference type="ARBA" id="ARBA00022692"/>
    </source>
</evidence>
<dbReference type="AlphaFoldDB" id="A0A5D2FUY8"/>
<evidence type="ECO:0000256" key="3">
    <source>
        <dbReference type="ARBA" id="ARBA00022531"/>
    </source>
</evidence>
<keyword evidence="5" id="KW-0934">Plastid</keyword>
<dbReference type="NCBIfam" id="TIGR01332">
    <property type="entry name" value="cyt_b559_alpha"/>
    <property type="match status" value="1"/>
</dbReference>
<keyword evidence="8" id="KW-0249">Electron transport</keyword>
<keyword evidence="6 14" id="KW-0812">Transmembrane</keyword>
<keyword evidence="10" id="KW-0408">Iron</keyword>
<dbReference type="GO" id="GO:0009523">
    <property type="term" value="C:photosystem II"/>
    <property type="evidence" value="ECO:0007669"/>
    <property type="project" value="UniProtKB-KW"/>
</dbReference>
<sequence length="184" mass="21184">MPMSHWRPLLPIFLNLMPPHSSTSSLLFEFLNQFYQPPTLTSPNIGFQQKKINCLALHVDILFGIVLLCQKKDSYSNSVYSKNTFSTILTISQRLSFSEFPFIDPIFYEIDPLQEYVELCMSGSTGERSFADIITSIRYWVIYSITISFLFIAGWLFVNTDLAYDVFGSPRPNEYFTESQQGIP</sequence>
<dbReference type="Pfam" id="PF00283">
    <property type="entry name" value="Cytochrom_B559"/>
    <property type="match status" value="1"/>
</dbReference>
<keyword evidence="3" id="KW-0602">Photosynthesis</keyword>
<keyword evidence="12 14" id="KW-0472">Membrane</keyword>
<evidence type="ECO:0000256" key="10">
    <source>
        <dbReference type="ARBA" id="ARBA00023004"/>
    </source>
</evidence>
<gene>
    <name evidence="17" type="ORF">ES288_A07G110200v1</name>
</gene>
<feature type="transmembrane region" description="Helical" evidence="14">
    <location>
        <begin position="137"/>
        <end position="158"/>
    </location>
</feature>
<dbReference type="InterPro" id="IPR037025">
    <property type="entry name" value="PSII_cyt_b559_asu_sf"/>
</dbReference>
<evidence type="ECO:0000256" key="11">
    <source>
        <dbReference type="ARBA" id="ARBA00023078"/>
    </source>
</evidence>
<dbReference type="InterPro" id="IPR013082">
    <property type="entry name" value="PSII_cytb559_asu_lum"/>
</dbReference>
<evidence type="ECO:0000256" key="2">
    <source>
        <dbReference type="ARBA" id="ARBA00022448"/>
    </source>
</evidence>
<feature type="domain" description="Photosystem II cytochrome b559 alpha subunit lumenal region" evidence="16">
    <location>
        <begin position="162"/>
        <end position="184"/>
    </location>
</feature>
<dbReference type="EMBL" id="CM017694">
    <property type="protein sequence ID" value="TYH09611.1"/>
    <property type="molecule type" value="Genomic_DNA"/>
</dbReference>
<name>A0A5D2FUY8_GOSDA</name>
<dbReference type="Gene3D" id="1.20.5.860">
    <property type="entry name" value="Photosystem II cytochrome b559, alpha subunit"/>
    <property type="match status" value="1"/>
</dbReference>
<evidence type="ECO:0000256" key="13">
    <source>
        <dbReference type="ARBA" id="ARBA00023276"/>
    </source>
</evidence>
<evidence type="ECO:0000313" key="18">
    <source>
        <dbReference type="Proteomes" id="UP000323506"/>
    </source>
</evidence>
<dbReference type="InterPro" id="IPR013081">
    <property type="entry name" value="PSII_cyt_b559_N"/>
</dbReference>
<evidence type="ECO:0000256" key="1">
    <source>
        <dbReference type="ARBA" id="ARBA00004370"/>
    </source>
</evidence>
<dbReference type="Pfam" id="PF00284">
    <property type="entry name" value="Cytochrom_B559a"/>
    <property type="match status" value="1"/>
</dbReference>
<reference evidence="17 18" key="1">
    <citation type="submission" date="2019-06" db="EMBL/GenBank/DDBJ databases">
        <title>WGS assembly of Gossypium darwinii.</title>
        <authorList>
            <person name="Chen Z.J."/>
            <person name="Sreedasyam A."/>
            <person name="Ando A."/>
            <person name="Song Q."/>
            <person name="De L."/>
            <person name="Hulse-Kemp A."/>
            <person name="Ding M."/>
            <person name="Ye W."/>
            <person name="Kirkbride R."/>
            <person name="Jenkins J."/>
            <person name="Plott C."/>
            <person name="Lovell J."/>
            <person name="Lin Y.-M."/>
            <person name="Vaughn R."/>
            <person name="Liu B."/>
            <person name="Li W."/>
            <person name="Simpson S."/>
            <person name="Scheffler B."/>
            <person name="Saski C."/>
            <person name="Grover C."/>
            <person name="Hu G."/>
            <person name="Conover J."/>
            <person name="Carlson J."/>
            <person name="Shu S."/>
            <person name="Boston L."/>
            <person name="Williams M."/>
            <person name="Peterson D."/>
            <person name="Mcgee K."/>
            <person name="Jones D."/>
            <person name="Wendel J."/>
            <person name="Stelly D."/>
            <person name="Grimwood J."/>
            <person name="Schmutz J."/>
        </authorList>
    </citation>
    <scope>NUCLEOTIDE SEQUENCE [LARGE SCALE GENOMIC DNA]</scope>
    <source>
        <strain evidence="17">1808015.09</strain>
    </source>
</reference>
<dbReference type="GO" id="GO:0020037">
    <property type="term" value="F:heme binding"/>
    <property type="evidence" value="ECO:0007669"/>
    <property type="project" value="InterPro"/>
</dbReference>
<keyword evidence="11" id="KW-0793">Thylakoid</keyword>
<protein>
    <submittedName>
        <fullName evidence="17">Uncharacterized protein</fullName>
    </submittedName>
</protein>